<dbReference type="AlphaFoldDB" id="A0ABD5PPZ5"/>
<evidence type="ECO:0000313" key="2">
    <source>
        <dbReference type="EMBL" id="MFC4542691.1"/>
    </source>
</evidence>
<evidence type="ECO:0000256" key="1">
    <source>
        <dbReference type="SAM" id="MobiDB-lite"/>
    </source>
</evidence>
<evidence type="ECO:0000313" key="3">
    <source>
        <dbReference type="Proteomes" id="UP001595898"/>
    </source>
</evidence>
<dbReference type="EMBL" id="JBHSFA010000007">
    <property type="protein sequence ID" value="MFC4542691.1"/>
    <property type="molecule type" value="Genomic_DNA"/>
</dbReference>
<protein>
    <recommendedName>
        <fullName evidence="4">DUF1102 domain-containing protein</fullName>
    </recommendedName>
</protein>
<proteinExistence type="predicted"/>
<feature type="region of interest" description="Disordered" evidence="1">
    <location>
        <begin position="140"/>
        <end position="163"/>
    </location>
</feature>
<dbReference type="Proteomes" id="UP001595898">
    <property type="component" value="Unassembled WGS sequence"/>
</dbReference>
<gene>
    <name evidence="2" type="ORF">ACFO5R_12240</name>
</gene>
<accession>A0ABD5PPZ5</accession>
<reference evidence="2 3" key="1">
    <citation type="journal article" date="2019" name="Int. J. Syst. Evol. Microbiol.">
        <title>The Global Catalogue of Microorganisms (GCM) 10K type strain sequencing project: providing services to taxonomists for standard genome sequencing and annotation.</title>
        <authorList>
            <consortium name="The Broad Institute Genomics Platform"/>
            <consortium name="The Broad Institute Genome Sequencing Center for Infectious Disease"/>
            <person name="Wu L."/>
            <person name="Ma J."/>
        </authorList>
    </citation>
    <scope>NUCLEOTIDE SEQUENCE [LARGE SCALE GENOMIC DNA]</scope>
    <source>
        <strain evidence="2 3">WLHS5</strain>
    </source>
</reference>
<sequence length="163" mass="17151">MNRLKLASTALLIVAVLLLLLGGSGAFSSTEADRSSAVSVVGDDDAYLAFDYENSSTVTFESGETKGVFNVTNNFENELDPLEVSIYVGEYDESGNADETVQYQSVGSNETVSIEAACNASSADADVELDSGTESLTFEVEADGDSVDVDTTSPRKVSVECKS</sequence>
<name>A0ABD5PPZ5_9EURY</name>
<evidence type="ECO:0008006" key="4">
    <source>
        <dbReference type="Google" id="ProtNLM"/>
    </source>
</evidence>
<organism evidence="2 3">
    <name type="scientific">Halosolutus amylolyticus</name>
    <dbReference type="NCBI Taxonomy" id="2932267"/>
    <lineage>
        <taxon>Archaea</taxon>
        <taxon>Methanobacteriati</taxon>
        <taxon>Methanobacteriota</taxon>
        <taxon>Stenosarchaea group</taxon>
        <taxon>Halobacteria</taxon>
        <taxon>Halobacteriales</taxon>
        <taxon>Natrialbaceae</taxon>
        <taxon>Halosolutus</taxon>
    </lineage>
</organism>
<keyword evidence="3" id="KW-1185">Reference proteome</keyword>
<comment type="caution">
    <text evidence="2">The sequence shown here is derived from an EMBL/GenBank/DDBJ whole genome shotgun (WGS) entry which is preliminary data.</text>
</comment>
<dbReference type="RefSeq" id="WP_250140617.1">
    <property type="nucleotide sequence ID" value="NZ_JALIQP010000002.1"/>
</dbReference>